<dbReference type="Gene3D" id="1.10.10.10">
    <property type="entry name" value="Winged helix-like DNA-binding domain superfamily/Winged helix DNA-binding domain"/>
    <property type="match status" value="1"/>
</dbReference>
<dbReference type="InterPro" id="IPR000524">
    <property type="entry name" value="Tscrpt_reg_HTH_GntR"/>
</dbReference>
<dbReference type="GO" id="GO:0045892">
    <property type="term" value="P:negative regulation of DNA-templated transcription"/>
    <property type="evidence" value="ECO:0007669"/>
    <property type="project" value="TreeGrafter"/>
</dbReference>
<comment type="caution">
    <text evidence="6">The sequence shown here is derived from an EMBL/GenBank/DDBJ whole genome shotgun (WGS) entry which is preliminary data.</text>
</comment>
<evidence type="ECO:0000256" key="3">
    <source>
        <dbReference type="ARBA" id="ARBA00023163"/>
    </source>
</evidence>
<dbReference type="InterPro" id="IPR050679">
    <property type="entry name" value="Bact_HTH_transcr_reg"/>
</dbReference>
<dbReference type="SMART" id="SM00866">
    <property type="entry name" value="UTRA"/>
    <property type="match status" value="1"/>
</dbReference>
<dbReference type="GO" id="GO:0003677">
    <property type="term" value="F:DNA binding"/>
    <property type="evidence" value="ECO:0007669"/>
    <property type="project" value="UniProtKB-KW"/>
</dbReference>
<keyword evidence="3" id="KW-0804">Transcription</keyword>
<evidence type="ECO:0000313" key="6">
    <source>
        <dbReference type="EMBL" id="HJB11185.1"/>
    </source>
</evidence>
<dbReference type="Gene3D" id="3.40.1410.10">
    <property type="entry name" value="Chorismate lyase-like"/>
    <property type="match status" value="1"/>
</dbReference>
<reference evidence="6" key="1">
    <citation type="journal article" date="2021" name="PeerJ">
        <title>Extensive microbial diversity within the chicken gut microbiome revealed by metagenomics and culture.</title>
        <authorList>
            <person name="Gilroy R."/>
            <person name="Ravi A."/>
            <person name="Getino M."/>
            <person name="Pursley I."/>
            <person name="Horton D.L."/>
            <person name="Alikhan N.F."/>
            <person name="Baker D."/>
            <person name="Gharbi K."/>
            <person name="Hall N."/>
            <person name="Watson M."/>
            <person name="Adriaenssens E.M."/>
            <person name="Foster-Nyarko E."/>
            <person name="Jarju S."/>
            <person name="Secka A."/>
            <person name="Antonio M."/>
            <person name="Oren A."/>
            <person name="Chaudhuri R.R."/>
            <person name="La Ragione R."/>
            <person name="Hildebrand F."/>
            <person name="Pallen M.J."/>
        </authorList>
    </citation>
    <scope>NUCLEOTIDE SEQUENCE</scope>
    <source>
        <strain evidence="6">ChiHjej13B12-24818</strain>
    </source>
</reference>
<dbReference type="InterPro" id="IPR011663">
    <property type="entry name" value="UTRA"/>
</dbReference>
<dbReference type="PANTHER" id="PTHR44846:SF17">
    <property type="entry name" value="GNTR-FAMILY TRANSCRIPTIONAL REGULATOR"/>
    <property type="match status" value="1"/>
</dbReference>
<dbReference type="InterPro" id="IPR036390">
    <property type="entry name" value="WH_DNA-bd_sf"/>
</dbReference>
<name>A0A9D2LF80_9MICO</name>
<organism evidence="6 7">
    <name type="scientific">Candidatus Brachybacterium merdavium</name>
    <dbReference type="NCBI Taxonomy" id="2838513"/>
    <lineage>
        <taxon>Bacteria</taxon>
        <taxon>Bacillati</taxon>
        <taxon>Actinomycetota</taxon>
        <taxon>Actinomycetes</taxon>
        <taxon>Micrococcales</taxon>
        <taxon>Dermabacteraceae</taxon>
        <taxon>Brachybacterium</taxon>
    </lineage>
</organism>
<evidence type="ECO:0000256" key="2">
    <source>
        <dbReference type="ARBA" id="ARBA00023125"/>
    </source>
</evidence>
<dbReference type="PROSITE" id="PS50949">
    <property type="entry name" value="HTH_GNTR"/>
    <property type="match status" value="1"/>
</dbReference>
<dbReference type="Proteomes" id="UP000823823">
    <property type="component" value="Unassembled WGS sequence"/>
</dbReference>
<feature type="compositionally biased region" description="Basic and acidic residues" evidence="4">
    <location>
        <begin position="34"/>
        <end position="43"/>
    </location>
</feature>
<reference evidence="6" key="2">
    <citation type="submission" date="2021-04" db="EMBL/GenBank/DDBJ databases">
        <authorList>
            <person name="Gilroy R."/>
        </authorList>
    </citation>
    <scope>NUCLEOTIDE SEQUENCE</scope>
    <source>
        <strain evidence="6">ChiHjej13B12-24818</strain>
    </source>
</reference>
<accession>A0A9D2LF80</accession>
<dbReference type="Pfam" id="PF07702">
    <property type="entry name" value="UTRA"/>
    <property type="match status" value="1"/>
</dbReference>
<keyword evidence="1" id="KW-0805">Transcription regulation</keyword>
<dbReference type="CDD" id="cd07377">
    <property type="entry name" value="WHTH_GntR"/>
    <property type="match status" value="1"/>
</dbReference>
<dbReference type="GO" id="GO:0003700">
    <property type="term" value="F:DNA-binding transcription factor activity"/>
    <property type="evidence" value="ECO:0007669"/>
    <property type="project" value="InterPro"/>
</dbReference>
<gene>
    <name evidence="6" type="ORF">H9786_11775</name>
</gene>
<proteinExistence type="predicted"/>
<dbReference type="InterPro" id="IPR036388">
    <property type="entry name" value="WH-like_DNA-bd_sf"/>
</dbReference>
<evidence type="ECO:0000256" key="4">
    <source>
        <dbReference type="SAM" id="MobiDB-lite"/>
    </source>
</evidence>
<dbReference type="SUPFAM" id="SSF46785">
    <property type="entry name" value="Winged helix' DNA-binding domain"/>
    <property type="match status" value="1"/>
</dbReference>
<evidence type="ECO:0000256" key="1">
    <source>
        <dbReference type="ARBA" id="ARBA00023015"/>
    </source>
</evidence>
<protein>
    <submittedName>
        <fullName evidence="6">GntR family transcriptional regulator</fullName>
    </submittedName>
</protein>
<evidence type="ECO:0000259" key="5">
    <source>
        <dbReference type="PROSITE" id="PS50949"/>
    </source>
</evidence>
<dbReference type="PRINTS" id="PR00035">
    <property type="entry name" value="HTHGNTR"/>
</dbReference>
<dbReference type="Pfam" id="PF00392">
    <property type="entry name" value="GntR"/>
    <property type="match status" value="1"/>
</dbReference>
<dbReference type="SUPFAM" id="SSF64288">
    <property type="entry name" value="Chorismate lyase-like"/>
    <property type="match status" value="1"/>
</dbReference>
<evidence type="ECO:0000313" key="7">
    <source>
        <dbReference type="Proteomes" id="UP000823823"/>
    </source>
</evidence>
<dbReference type="AlphaFoldDB" id="A0A9D2LF80"/>
<feature type="region of interest" description="Disordered" evidence="4">
    <location>
        <begin position="1"/>
        <end position="47"/>
    </location>
</feature>
<sequence>MPDNRPGRPVSSGAGLPGRAPVIVDTDTGPQHGGPEHRPKEAAVDSAATSDNGAITLDLSVDRDSATPLYLQLAGGIEEAMRAGTLPPGSRLENELALSKRLGLSRPTVRQGIQELVDKGMLVRKRGVGTQVVQAPVNRQVALTSLYDDLRTAGKSPRTEIIEYRIGRPSPEAVDRLQLRPGEQVLDLIRVRYADGEPLAVMRNAIPERIAPSREALAASGLYACLREQGITTVLAHERIGATVADAEHAELLGEEVGAALLTMERKSFANDGSVVEYGYHVYRASRYSFEVTLVDS</sequence>
<dbReference type="SMART" id="SM00345">
    <property type="entry name" value="HTH_GNTR"/>
    <property type="match status" value="1"/>
</dbReference>
<keyword evidence="2" id="KW-0238">DNA-binding</keyword>
<dbReference type="PANTHER" id="PTHR44846">
    <property type="entry name" value="MANNOSYL-D-GLYCERATE TRANSPORT/METABOLISM SYSTEM REPRESSOR MNGR-RELATED"/>
    <property type="match status" value="1"/>
</dbReference>
<feature type="domain" description="HTH gntR-type" evidence="5">
    <location>
        <begin position="67"/>
        <end position="135"/>
    </location>
</feature>
<dbReference type="EMBL" id="DWZH01000092">
    <property type="protein sequence ID" value="HJB11185.1"/>
    <property type="molecule type" value="Genomic_DNA"/>
</dbReference>
<dbReference type="InterPro" id="IPR028978">
    <property type="entry name" value="Chorismate_lyase_/UTRA_dom_sf"/>
</dbReference>